<dbReference type="Gene3D" id="1.10.357.10">
    <property type="entry name" value="Tetracycline Repressor, domain 2"/>
    <property type="match status" value="1"/>
</dbReference>
<dbReference type="InterPro" id="IPR036271">
    <property type="entry name" value="Tet_transcr_reg_TetR-rel_C_sf"/>
</dbReference>
<dbReference type="PANTHER" id="PTHR30055:SF146">
    <property type="entry name" value="HTH-TYPE TRANSCRIPTIONAL DUAL REGULATOR CECR"/>
    <property type="match status" value="1"/>
</dbReference>
<dbReference type="PANTHER" id="PTHR30055">
    <property type="entry name" value="HTH-TYPE TRANSCRIPTIONAL REGULATOR RUTR"/>
    <property type="match status" value="1"/>
</dbReference>
<feature type="domain" description="HTH tetR-type" evidence="3">
    <location>
        <begin position="14"/>
        <end position="74"/>
    </location>
</feature>
<dbReference type="InterPro" id="IPR001647">
    <property type="entry name" value="HTH_TetR"/>
</dbReference>
<reference evidence="4 5" key="1">
    <citation type="submission" date="2018-02" db="EMBL/GenBank/DDBJ databases">
        <authorList>
            <person name="Moore K."/>
            <person name="Momper L."/>
        </authorList>
    </citation>
    <scope>NUCLEOTIDE SEQUENCE [LARGE SCALE GENOMIC DNA]</scope>
    <source>
        <strain evidence="4 5">CCALA 015</strain>
    </source>
</reference>
<dbReference type="EMBL" id="PVWP01000004">
    <property type="protein sequence ID" value="PSB37891.1"/>
    <property type="molecule type" value="Genomic_DNA"/>
</dbReference>
<dbReference type="InterPro" id="IPR039536">
    <property type="entry name" value="TetR_C_Proteobacteria"/>
</dbReference>
<evidence type="ECO:0000259" key="3">
    <source>
        <dbReference type="PROSITE" id="PS50977"/>
    </source>
</evidence>
<evidence type="ECO:0000313" key="4">
    <source>
        <dbReference type="EMBL" id="PSB37891.1"/>
    </source>
</evidence>
<evidence type="ECO:0000256" key="2">
    <source>
        <dbReference type="PROSITE-ProRule" id="PRU00335"/>
    </source>
</evidence>
<dbReference type="Pfam" id="PF00440">
    <property type="entry name" value="TetR_N"/>
    <property type="match status" value="1"/>
</dbReference>
<dbReference type="PROSITE" id="PS01081">
    <property type="entry name" value="HTH_TETR_1"/>
    <property type="match status" value="1"/>
</dbReference>
<sequence length="218" mass="23706">MSSALPPSVRQLSGEKAAAILAGAMQEFLAHGYAATSMDRVARAAGVSKATVYSHFADKESLFKALTRHMIERDFALLFGGDDAEALPADPRQAMHMLARRMLDVHHTYPEFLAFLRLLIGESDRFPALAQGFMTQIHQKSFLALTELVGACQGPRQGDPTLLAWVFLGSLIHVVMCQDMLHGKEVMPVDREAFATGLVELLCPDPAGAPKSGARFGR</sequence>
<dbReference type="InterPro" id="IPR050109">
    <property type="entry name" value="HTH-type_TetR-like_transc_reg"/>
</dbReference>
<keyword evidence="5" id="KW-1185">Reference proteome</keyword>
<name>A0ABX5FAI8_9CHRO</name>
<protein>
    <submittedName>
        <fullName evidence="4">TetR family transcriptional regulator</fullName>
    </submittedName>
</protein>
<reference evidence="4 5" key="2">
    <citation type="submission" date="2018-03" db="EMBL/GenBank/DDBJ databases">
        <title>The ancient ancestry and fast evolution of plastids.</title>
        <authorList>
            <person name="Moore K.R."/>
            <person name="Magnabosco C."/>
            <person name="Momper L."/>
            <person name="Gold D.A."/>
            <person name="Bosak T."/>
            <person name="Fournier G.P."/>
        </authorList>
    </citation>
    <scope>NUCLEOTIDE SEQUENCE [LARGE SCALE GENOMIC DNA]</scope>
    <source>
        <strain evidence="4 5">CCALA 015</strain>
    </source>
</reference>
<dbReference type="PRINTS" id="PR00455">
    <property type="entry name" value="HTHTETR"/>
</dbReference>
<comment type="caution">
    <text evidence="4">The sequence shown here is derived from an EMBL/GenBank/DDBJ whole genome shotgun (WGS) entry which is preliminary data.</text>
</comment>
<keyword evidence="1 2" id="KW-0238">DNA-binding</keyword>
<gene>
    <name evidence="4" type="ORF">C7B81_07245</name>
</gene>
<dbReference type="PROSITE" id="PS50977">
    <property type="entry name" value="HTH_TETR_2"/>
    <property type="match status" value="1"/>
</dbReference>
<dbReference type="Proteomes" id="UP000238218">
    <property type="component" value="Unassembled WGS sequence"/>
</dbReference>
<dbReference type="Pfam" id="PF14246">
    <property type="entry name" value="TetR_C_7"/>
    <property type="match status" value="1"/>
</dbReference>
<dbReference type="InterPro" id="IPR009057">
    <property type="entry name" value="Homeodomain-like_sf"/>
</dbReference>
<accession>A0ABX5FAI8</accession>
<dbReference type="SUPFAM" id="SSF48498">
    <property type="entry name" value="Tetracyclin repressor-like, C-terminal domain"/>
    <property type="match status" value="1"/>
</dbReference>
<dbReference type="InterPro" id="IPR023772">
    <property type="entry name" value="DNA-bd_HTH_TetR-type_CS"/>
</dbReference>
<proteinExistence type="predicted"/>
<evidence type="ECO:0000313" key="5">
    <source>
        <dbReference type="Proteomes" id="UP000238218"/>
    </source>
</evidence>
<organism evidence="4 5">
    <name type="scientific">Aphanothece cf. minutissima CCALA 015</name>
    <dbReference type="NCBI Taxonomy" id="2107695"/>
    <lineage>
        <taxon>Bacteria</taxon>
        <taxon>Bacillati</taxon>
        <taxon>Cyanobacteriota</taxon>
        <taxon>Cyanophyceae</taxon>
        <taxon>Oscillatoriophycideae</taxon>
        <taxon>Chroococcales</taxon>
        <taxon>Aphanothecaceae</taxon>
        <taxon>Aphanothece</taxon>
    </lineage>
</organism>
<feature type="DNA-binding region" description="H-T-H motif" evidence="2">
    <location>
        <begin position="37"/>
        <end position="56"/>
    </location>
</feature>
<dbReference type="SUPFAM" id="SSF46689">
    <property type="entry name" value="Homeodomain-like"/>
    <property type="match status" value="1"/>
</dbReference>
<evidence type="ECO:0000256" key="1">
    <source>
        <dbReference type="ARBA" id="ARBA00023125"/>
    </source>
</evidence>